<organism evidence="21 22">
    <name type="scientific">Didymodactylos carnosus</name>
    <dbReference type="NCBI Taxonomy" id="1234261"/>
    <lineage>
        <taxon>Eukaryota</taxon>
        <taxon>Metazoa</taxon>
        <taxon>Spiralia</taxon>
        <taxon>Gnathifera</taxon>
        <taxon>Rotifera</taxon>
        <taxon>Eurotatoria</taxon>
        <taxon>Bdelloidea</taxon>
        <taxon>Philodinida</taxon>
        <taxon>Philodinidae</taxon>
        <taxon>Didymodactylos</taxon>
    </lineage>
</organism>
<dbReference type="InterPro" id="IPR037197">
    <property type="entry name" value="WWE_dom_sf"/>
</dbReference>
<evidence type="ECO:0000259" key="17">
    <source>
        <dbReference type="PROSITE" id="PS50030"/>
    </source>
</evidence>
<dbReference type="FunFam" id="3.30.2410.10:FF:000004">
    <property type="entry name" value="E3 ubiquitin-protein ligase HUWE1, variant"/>
    <property type="match status" value="1"/>
</dbReference>
<feature type="compositionally biased region" description="Basic residues" evidence="16">
    <location>
        <begin position="1907"/>
        <end position="1918"/>
    </location>
</feature>
<evidence type="ECO:0000256" key="3">
    <source>
        <dbReference type="ARBA" id="ARBA00004906"/>
    </source>
</evidence>
<name>A0A8S2GLL4_9BILA</name>
<dbReference type="SMART" id="SM00678">
    <property type="entry name" value="WWE"/>
    <property type="match status" value="1"/>
</dbReference>
<feature type="compositionally biased region" description="Polar residues" evidence="16">
    <location>
        <begin position="3183"/>
        <end position="3209"/>
    </location>
</feature>
<dbReference type="PANTHER" id="PTHR11254:SF67">
    <property type="entry name" value="E3 UBIQUITIN-PROTEIN LIGASE HUWE1"/>
    <property type="match status" value="1"/>
</dbReference>
<dbReference type="PROSITE" id="PS50918">
    <property type="entry name" value="WWE"/>
    <property type="match status" value="1"/>
</dbReference>
<evidence type="ECO:0000256" key="15">
    <source>
        <dbReference type="SAM" id="Coils"/>
    </source>
</evidence>
<dbReference type="PROSITE" id="PS50237">
    <property type="entry name" value="HECT"/>
    <property type="match status" value="1"/>
</dbReference>
<feature type="compositionally biased region" description="Basic and acidic residues" evidence="16">
    <location>
        <begin position="4451"/>
        <end position="4467"/>
    </location>
</feature>
<feature type="compositionally biased region" description="Low complexity" evidence="16">
    <location>
        <begin position="774"/>
        <end position="785"/>
    </location>
</feature>
<feature type="region of interest" description="Disordered" evidence="16">
    <location>
        <begin position="1839"/>
        <end position="1944"/>
    </location>
</feature>
<dbReference type="FunFam" id="3.90.1750.10:FF:000003">
    <property type="entry name" value="E3 ubiquitin-protein ligase UPL1"/>
    <property type="match status" value="1"/>
</dbReference>
<dbReference type="GO" id="GO:0051028">
    <property type="term" value="P:mRNA transport"/>
    <property type="evidence" value="ECO:0007669"/>
    <property type="project" value="UniProtKB-KW"/>
</dbReference>
<dbReference type="SUPFAM" id="SSF56204">
    <property type="entry name" value="Hect, E3 ligase catalytic domain"/>
    <property type="match status" value="1"/>
</dbReference>
<feature type="region of interest" description="Disordered" evidence="16">
    <location>
        <begin position="2139"/>
        <end position="2183"/>
    </location>
</feature>
<feature type="region of interest" description="Disordered" evidence="16">
    <location>
        <begin position="3331"/>
        <end position="3353"/>
    </location>
</feature>
<evidence type="ECO:0000259" key="18">
    <source>
        <dbReference type="PROSITE" id="PS50237"/>
    </source>
</evidence>
<dbReference type="GO" id="GO:0000209">
    <property type="term" value="P:protein polyubiquitination"/>
    <property type="evidence" value="ECO:0007669"/>
    <property type="project" value="TreeGrafter"/>
</dbReference>
<gene>
    <name evidence="20" type="ORF">OVA965_LOCUS2092</name>
    <name evidence="21" type="ORF">TMI583_LOCUS2092</name>
</gene>
<keyword evidence="10" id="KW-0509">mRNA transport</keyword>
<dbReference type="InterPro" id="IPR009060">
    <property type="entry name" value="UBA-like_sf"/>
</dbReference>
<evidence type="ECO:0000256" key="12">
    <source>
        <dbReference type="ARBA" id="ARBA00023242"/>
    </source>
</evidence>
<feature type="region of interest" description="Disordered" evidence="16">
    <location>
        <begin position="3405"/>
        <end position="3441"/>
    </location>
</feature>
<evidence type="ECO:0000256" key="8">
    <source>
        <dbReference type="ARBA" id="ARBA00022763"/>
    </source>
</evidence>
<feature type="compositionally biased region" description="Low complexity" evidence="16">
    <location>
        <begin position="3172"/>
        <end position="3182"/>
    </location>
</feature>
<feature type="compositionally biased region" description="Polar residues" evidence="16">
    <location>
        <begin position="501"/>
        <end position="514"/>
    </location>
</feature>
<dbReference type="InterPro" id="IPR016024">
    <property type="entry name" value="ARM-type_fold"/>
</dbReference>
<dbReference type="Pfam" id="PF02825">
    <property type="entry name" value="WWE"/>
    <property type="match status" value="1"/>
</dbReference>
<dbReference type="Pfam" id="PF00632">
    <property type="entry name" value="HECT"/>
    <property type="match status" value="1"/>
</dbReference>
<feature type="region of interest" description="Disordered" evidence="16">
    <location>
        <begin position="3889"/>
        <end position="3910"/>
    </location>
</feature>
<dbReference type="FunFam" id="3.90.1750.10:FF:000026">
    <property type="entry name" value="E3 ubiquitin-protein ligase HACE1"/>
    <property type="match status" value="1"/>
</dbReference>
<keyword evidence="7" id="KW-0808">Transferase</keyword>
<feature type="domain" description="UBA" evidence="17">
    <location>
        <begin position="1455"/>
        <end position="1495"/>
    </location>
</feature>
<keyword evidence="8" id="KW-0227">DNA damage</keyword>
<feature type="compositionally biased region" description="Polar residues" evidence="16">
    <location>
        <begin position="3418"/>
        <end position="3431"/>
    </location>
</feature>
<feature type="region of interest" description="Disordered" evidence="16">
    <location>
        <begin position="2628"/>
        <end position="2868"/>
    </location>
</feature>
<feature type="compositionally biased region" description="Polar residues" evidence="16">
    <location>
        <begin position="471"/>
        <end position="493"/>
    </location>
</feature>
<sequence>MHSCRQDSENCKNFIEKLKNCDRKQLRELLQPITLWHIGKCELYHWIDALDLFDSILEEACLKTGTWMLNCDRKENEELKFLILDILHFTALLIEHSYSRHLYNSIEYLILLLQSSDVHIVLSVLSLLYVFSKRSNFITRLQSEKKQALIARLIYLAETWGGKENGFDLARCCSIRDPSEFPEHAINLHFVYVTQPEPSSGGVQQQISKQIDVPNVHSAGENAAAVMETVLSEHTTLVEDKQIKLFTHLRLAYAFPNFEQRLLCIQARLQALSILVYSIAIQDANNVLYDGLIEELVEVLNVRDTTLTDIKASALKTLTSIIHLERTTKHPPRLQEIIEATQANSYHGFLPTLVRQCIDKLTGPNADRFPQTLSTALFSFLYHMASYETGGEALVNCGIMQALIKVVNYYDESQDFIMFVTRAVRVIDLITTLEVTSFQANNGLQAFINRLEHEVNQCRKEQPFVIRTPKLDTQQSQVSGSDSSHFYQLNSPGTPGEANPSGEQQTSTDMDTQQNISTPVKTTTTNFDGDQQTNDDKFEFTTTAPKLGLSCYHQRAALLKSILNYLKKAFSEPTMVESTRHIMDGSLPNSLKHIISNAEYYGPSLFHLATDVVTSFIFQEPSQLSSLQDNGLTDVLMYALLKKDVPAARDVLASLPNVFSALCLNTRGLENFMECKPFEKLFRVLLSPEYLPAMRRRRGADTAYGTASSLGNAVDELMRHQVSLRTEAMKSIIRLLEQLVEMGNDPKYCCQKSHSSSSSTKTIDTIRITNRATRTAAVNNNDRNAQSSDDEYDLDDEATNDELPINRLVNLHAANNQDQPQTSEQQPTSTRTPLTDSSAVSNLPTANTMTTADSRLQQTITQQHQKEEPIPVPLLDYITNIMRFVEGVISNNTTDDHGKEFVKLGGLIPLLNILHMKNLPIDFPSSQACICAAGLCKSTLTLVKDNKVIELAITNLDEILQSLTSFYQGRQYDGSLLINELAQAVSSSSIDPLDAINQSSSTPLLHRLSFVHSHISLLVSLCKITQNDVRSILISHWGTERGLRVLQNLNKLCVTLIWESSVLLSLCSTTTTLDNSATFNKDDLLKLFPNDVQSTVDSTNVASPSHSVSAQLEELTTSDGARPFEIDEIMSMDTTDFTKCKSKLSQNIQTRIKTIKPLLCVSSKLGRALGELYNLLVRQCSTSQMRHARRFNQPPTIYTPTAAAKQIAATISEVLREGFQFNLQSSPVQHQRFRLTFFVCTIGFATPMLFDERRRPYMLMLQQFESSKAQDALFNALEWTLELITKTNTEMSATAQNDTNNNNNFDTPPTEFLNAALMLIQRLVNVKSVLESPHPIPKKRLPERSYYVPFDPLRYLAETHKRAFHILTNCCTILWDKPSLLKENATKIIDSILSIFCHILRGESIIQKKLLEEETVQAAIAGTTTNTATVPQPIAATDLSDLPGNAASTTVPTPFINEEHVTAIMGMGFSREHAIEGLLQTQGNLELAVDYCVSHPQSGLPQMQALGMDMDADMTRALLLSLGQDVDETTNPAAALATVDQLSPAVETNTISSPITASTIAETTPSGTAITVPTIGVRSSSETVQQENPIEPLSKESVDRFTNSIMLKILDVLPDTVYKMCELVVTTMHRNGSEWRDHFLEIIATDIKSSFKHLMNLLAEYEKADAAATTDENNLDNFLLHTQSSILFSRTLLMSLLFEEMPFPCARITQKYELINDFCLLIEHTTQFLIKFNQKKTPTWLAPTFIFIDLYEKVALASKRRAVIFDRYKGRTRVWQWFDERGMRWNNYPLSTNKIIDEAWANAEMTVKVVVQKRNYLIQFNTMLQSNEETNNKRPIMLTFQPLPVPKPTPPAAAVSNDSATASTTSAADGSNSQSPPAPPPPSFWDTMGSDTSDSSPSDDDDDQQHHERRQRRIKRRATANFNEVPAKKSVFESMDTDQQHQQSTFTSVDSLNDDNALLLTNNCVHLIRLPVDPDAIHALLRLILRLTRSYKYAKQFAQMDGIQSILSLTQASAFQGSASLITLIFRHIMEDDSNLRLAMEKAIRQALTGNHGGSIGVPPGCPGSHESHVLLRILGPAMCRSPDLFIDVASNVMQLVSSGGRGGPINRLTNPLIADDEHTSNISPAVLSTGSYVLQARPATSAPNKPQPTNVAPGTPSAAQPPTTLTTASPFNGSITTANENGNTGELAERLLVDLLDFLLTNDDNGMTTSIDSVSSTAIPPTEDLLQQPTTSETVQVDDTTVQKPDVHALYPKPRRLLSKSTVLRILAELIRSYANVAKLITTKTFSLKNTSATPCSALSYILDHLLPGTNQLLIDQDKDTPALCRLFLVAMAACNHCLESQMNLVNEVKLSLTKAIALPECDEKHVRLQSLSSIINTMIESCPAPNTSTNQPPNQSGHRVTQSVINNMIKIMYKRGLINDLAKMIHSIELSSPKLVETVNAVLKPMETLSRTINYATSLHVPAPRSHNRHTTSATVNFPPNQQTDSTLAGTVTNSNQEEQGTTAVNQNQRLQSQQINNTQQPSVTNDLSTQIETASRVNTGAKNYSDSKYLDPSHSTSASVLIDSMNINNEQNNPRSNEQLVSGPNALLSISQEELLNATDMEPVASLPQDVDDFDNPNRVRMNVIANESGDLSDDDEEIDDEGENGGTINIEFETEDLGNQQGGSSRFEVWNMPQPTSSSSSGTTNEDENDAEGLESHSDEDDIDMESDNEPEPQHRYSDDDEDLTSEEGDEMRAEVPPAVSTNDDDQDTDTSTDDTNTDAEETAIDVGIETSGPPSTSTAGELPEITADDGANNGDNAAVSVNDGDEVDDDDESFGDDEVHDNEDIEEMVERDLHFNEEDEEEDEDEDDEEEDESTEFEDDENDIVDYVNDVDIDDDMLSEIRNNLLSPGDIEPILLPTNLQGVRIRTTAYPSIHGLTDSAPDPALPPPPMSVPALHPLLVHHSDNQLSSGAFSRFRQLGATNGTTTHLTQQPTNQASFNGATAQVPNVTAATTALTGAAALALQQQQQQQPPRSRTTRTLFVPNSGGILGRAGGFAEYLQQVGQMDVDPFAASGTTTTRILLGSSGHDSETWRFLHDQILMDMAPQANEGNENIDGTKIYTIRTPLARWMEESLVLDGPYVHDTVAALKPKILEPLEKTYDTETQLALAKKQKEEEEKKKRAEEKAASIASTLAAEAQVTTNETTSSSADTTAVQTTESQSETRPPTIIDEIQSQPVLTVQSETQQTVTHDPSIPVTPTSSSVQQQTATTAVTPHVLDVPATAVTSPIESIVTNQASPSAQNSISILDVVPDSDPVLTNNTPPVITTAEQTSLMDVNPLVPLENTDQTIPPPSTEVSNTQTTTVVPQEEPEVEWQTLVFDGREFRVPRVLEIDPSFLAALPEGMREEIITDQIRNFERQENARRAERAAAAIPSSSTSGATTNGESGTVPPTEDNIPTDVVGEMFGEINPEFIQALPAEIQEELLQERNRTRAVLAAASGTSVDVGPAEFIRTLQPHLRQQVLADMEDSQIAALPDDIALEARRLRQAMETQHSQYLQRNNFLARSQHLMTSMLTSNAHHGTRPIRMYNLRAIQEARNRGERGGTNWYSLSRGGAGAASGTANDTTGLRGRQLLDYESICCLLILLFIDDQHLNFPRLQKVLKNLCHHPPTRAWIIKALLSIMNKSTGKPEFEISSSRTTTTSTTSSPPASNSSLTSTPGAPTLVLNMASDRNRSSLFSSSTVHPTNSNQHQQLQDSQLKLINPSWLTINFDSAFGAKTNVFKIQRLGVKRGGQVQVSVHAQACPVVCRQVIDALIILAKNFPEYFLPLTNSEQQQLALPSHTTSTIVTNDQTKSSTSPEKQVSTIQQTSTVKSLSNRDISFWELLLKLDQTFSSRISSNRQSSITSSTLSSSHTSSTPTQRIISSIAQRPPLPISTPISITTNENDFESCPLAALMCMLDHPILNKNNQLMDKLFKLLSLISQSFYIHITTKKDISSSIPQATSTPLPSNAGTEQNPLTQLQPPIVNGPLTEVVDVAQVPVSDEPNPTQQQPSQSALINNKIIVSDDQVVLGKQLDLVIKALISKSCTEDGLEFATILLLNVSKINLATREKVLHLLLDGIRLLGKNVSKEIRQLHWEVQDYLSKNKSVDDEKTSEQPQHHTSDESSSSSNLFERYNNNRNITHSGSTTTLNATTTASTKQHDLQLPAMIMLTSKTANQQFLLRILKVIIQLREARKKDQLDQQHQFDQEIQVLTRRLDNLRQSLRILSTANTSTETPTTENNVDTLVHETQPIDELGQRLEHMRTRLTTFMNNSNSQHQSILQNHETIHDVQDMRRLLRQLENVVDEFNAPLSNAMTSRLNAALNDIPTNAISITNQASTTETQQPSTTTTTTDAMEIGDQNELSATKKAQLQQSKLSELLNINELWDALSDCLTALSQLPDPHAVLVLQPAVEAFFIVHATDTERETERDDKKKKDRQPNEPMAHLECSGPAASMTQPLDEPQLPTVPIVESEATNTISKPAFVSPTLVLKTPPQPAELPPDAQKFLNFARTHRTVLNQILRQSTQHLSEGPFHILTDYTNILDFDVKRKYFRHELDRLKDNMRGEDLAVHVQRQHVFEDSYRELNRRAPEDWKHRLYIVFDSEEGQDAGGLLREWYSIIAKEMFNPNYALFMINPGDRVTYMPNPLSHCNTNHISYFKFIGRIIAKAIFDNKYMDCYFTRAFYKHILGIPVRYTDMESVDLQFYKSLVLLLENDINTLGLELAFSLDVSEFGVNKTHELIPNGSNIVVTNENKHEYVRLVCQEKMIGSIRQQINAFLDGFYSIIPKSLISIFNEQELELLISGLPDIDIEDLKGNTEYHKYRPNSLQIQWFWRALRSFDKEDLAKFLQFVTGTSKVPLQGFAHLEGMNGPQKFQIHRDDRSTDRLPSAHTCFNQLDLPAYESYDKLRGMLLMAIRECAGFGFA</sequence>
<dbReference type="Gene3D" id="3.30.2160.10">
    <property type="entry name" value="Hect, E3 ligase catalytic domain"/>
    <property type="match status" value="1"/>
</dbReference>
<evidence type="ECO:0000313" key="20">
    <source>
        <dbReference type="EMBL" id="CAF0752454.1"/>
    </source>
</evidence>
<dbReference type="InterPro" id="IPR010309">
    <property type="entry name" value="E3_Ub_ligase_DUF908"/>
</dbReference>
<comment type="subcellular location">
    <subcellularLocation>
        <location evidence="2">Nucleus</location>
    </subcellularLocation>
</comment>
<dbReference type="SUPFAM" id="SSF46934">
    <property type="entry name" value="UBA-like"/>
    <property type="match status" value="1"/>
</dbReference>
<dbReference type="Pfam" id="PF14377">
    <property type="entry name" value="UBM"/>
    <property type="match status" value="3"/>
</dbReference>
<feature type="domain" description="WWE" evidence="19">
    <location>
        <begin position="1761"/>
        <end position="1838"/>
    </location>
</feature>
<feature type="coiled-coil region" evidence="15">
    <location>
        <begin position="4230"/>
        <end position="4257"/>
    </location>
</feature>
<feature type="region of interest" description="Disordered" evidence="16">
    <location>
        <begin position="469"/>
        <end position="514"/>
    </location>
</feature>
<dbReference type="InterPro" id="IPR015940">
    <property type="entry name" value="UBA"/>
</dbReference>
<dbReference type="Proteomes" id="UP000682733">
    <property type="component" value="Unassembled WGS sequence"/>
</dbReference>
<dbReference type="InterPro" id="IPR004170">
    <property type="entry name" value="WWE_dom"/>
</dbReference>
<feature type="compositionally biased region" description="Acidic residues" evidence="16">
    <location>
        <begin position="2808"/>
        <end position="2832"/>
    </location>
</feature>
<keyword evidence="15" id="KW-0175">Coiled coil</keyword>
<feature type="region of interest" description="Disordered" evidence="16">
    <location>
        <begin position="774"/>
        <end position="796"/>
    </location>
</feature>
<feature type="region of interest" description="Disordered" evidence="16">
    <location>
        <begin position="3675"/>
        <end position="3704"/>
    </location>
</feature>
<dbReference type="InterPro" id="IPR025527">
    <property type="entry name" value="HUWE1/Rev1_UBM"/>
</dbReference>
<feature type="region of interest" description="Disordered" evidence="16">
    <location>
        <begin position="4134"/>
        <end position="4158"/>
    </location>
</feature>
<dbReference type="Pfam" id="PF06025">
    <property type="entry name" value="DUF913"/>
    <property type="match status" value="1"/>
</dbReference>
<dbReference type="Gene3D" id="3.30.720.50">
    <property type="match status" value="1"/>
</dbReference>
<dbReference type="Pfam" id="PF06012">
    <property type="entry name" value="DUF908"/>
    <property type="match status" value="2"/>
</dbReference>
<evidence type="ECO:0000313" key="21">
    <source>
        <dbReference type="EMBL" id="CAF3531333.1"/>
    </source>
</evidence>
<dbReference type="EC" id="2.3.2.26" evidence="4"/>
<dbReference type="InterPro" id="IPR018123">
    <property type="entry name" value="WWE-dom_subgr"/>
</dbReference>
<dbReference type="InterPro" id="IPR010314">
    <property type="entry name" value="E3_Ub_ligase_DUF913"/>
</dbReference>
<feature type="compositionally biased region" description="Acidic residues" evidence="16">
    <location>
        <begin position="2723"/>
        <end position="2734"/>
    </location>
</feature>
<dbReference type="GO" id="GO:0061630">
    <property type="term" value="F:ubiquitin protein ligase activity"/>
    <property type="evidence" value="ECO:0007669"/>
    <property type="project" value="UniProtKB-EC"/>
</dbReference>
<evidence type="ECO:0000256" key="11">
    <source>
        <dbReference type="ARBA" id="ARBA00023204"/>
    </source>
</evidence>
<keyword evidence="9 14" id="KW-0833">Ubl conjugation pathway</keyword>
<evidence type="ECO:0000256" key="16">
    <source>
        <dbReference type="SAM" id="MobiDB-lite"/>
    </source>
</evidence>
<feature type="compositionally biased region" description="Acidic residues" evidence="16">
    <location>
        <begin position="2689"/>
        <end position="2715"/>
    </location>
</feature>
<keyword evidence="5" id="KW-0813">Transport</keyword>
<feature type="compositionally biased region" description="Acidic residues" evidence="16">
    <location>
        <begin position="2747"/>
        <end position="2768"/>
    </location>
</feature>
<dbReference type="CDD" id="cd00078">
    <property type="entry name" value="HECTc"/>
    <property type="match status" value="1"/>
</dbReference>
<comment type="similarity">
    <text evidence="13">Belongs to the UPL family. TOM1/PTR1 subfamily.</text>
</comment>
<evidence type="ECO:0000256" key="1">
    <source>
        <dbReference type="ARBA" id="ARBA00000885"/>
    </source>
</evidence>
<reference evidence="21" key="1">
    <citation type="submission" date="2021-02" db="EMBL/GenBank/DDBJ databases">
        <authorList>
            <person name="Nowell W R."/>
        </authorList>
    </citation>
    <scope>NUCLEOTIDE SEQUENCE</scope>
</reference>
<dbReference type="SMART" id="SM00165">
    <property type="entry name" value="UBA"/>
    <property type="match status" value="1"/>
</dbReference>
<feature type="region of interest" description="Disordered" evidence="16">
    <location>
        <begin position="4451"/>
        <end position="4491"/>
    </location>
</feature>
<feature type="compositionally biased region" description="Polar residues" evidence="16">
    <location>
        <begin position="2142"/>
        <end position="2183"/>
    </location>
</feature>
<evidence type="ECO:0000256" key="9">
    <source>
        <dbReference type="ARBA" id="ARBA00022786"/>
    </source>
</evidence>
<feature type="region of interest" description="Disordered" evidence="16">
    <location>
        <begin position="814"/>
        <end position="848"/>
    </location>
</feature>
<feature type="compositionally biased region" description="Polar residues" evidence="16">
    <location>
        <begin position="2473"/>
        <end position="2491"/>
    </location>
</feature>
<evidence type="ECO:0000256" key="13">
    <source>
        <dbReference type="ARBA" id="ARBA00034494"/>
    </source>
</evidence>
<dbReference type="Proteomes" id="UP000677228">
    <property type="component" value="Unassembled WGS sequence"/>
</dbReference>
<feature type="compositionally biased region" description="Low complexity" evidence="16">
    <location>
        <begin position="3889"/>
        <end position="3905"/>
    </location>
</feature>
<dbReference type="Pfam" id="PF00627">
    <property type="entry name" value="UBA"/>
    <property type="match status" value="1"/>
</dbReference>
<feature type="compositionally biased region" description="Basic and acidic residues" evidence="16">
    <location>
        <begin position="3156"/>
        <end position="3171"/>
    </location>
</feature>
<dbReference type="FunFam" id="3.30.2160.10:FF:000001">
    <property type="entry name" value="E3 ubiquitin-protein ligase NEDD4-like"/>
    <property type="match status" value="1"/>
</dbReference>
<dbReference type="Gene3D" id="1.10.8.10">
    <property type="entry name" value="DNA helicase RuvA subunit, C-terminal domain"/>
    <property type="match status" value="1"/>
</dbReference>
<feature type="compositionally biased region" description="Basic and acidic residues" evidence="16">
    <location>
        <begin position="4134"/>
        <end position="4150"/>
    </location>
</feature>
<feature type="active site" description="Glycyl thioester intermediate" evidence="14">
    <location>
        <position position="4920"/>
    </location>
</feature>
<dbReference type="GO" id="GO:0006281">
    <property type="term" value="P:DNA repair"/>
    <property type="evidence" value="ECO:0007669"/>
    <property type="project" value="UniProtKB-KW"/>
</dbReference>
<feature type="compositionally biased region" description="Low complexity" evidence="16">
    <location>
        <begin position="3680"/>
        <end position="3704"/>
    </location>
</feature>
<proteinExistence type="inferred from homology"/>
<dbReference type="Gene3D" id="3.30.2410.10">
    <property type="entry name" value="Hect, E3 ligase catalytic domain"/>
    <property type="match status" value="1"/>
</dbReference>
<dbReference type="GO" id="GO:0005634">
    <property type="term" value="C:nucleus"/>
    <property type="evidence" value="ECO:0007669"/>
    <property type="project" value="UniProtKB-SubCell"/>
</dbReference>
<evidence type="ECO:0000256" key="6">
    <source>
        <dbReference type="ARBA" id="ARBA00022553"/>
    </source>
</evidence>
<evidence type="ECO:0000256" key="14">
    <source>
        <dbReference type="PROSITE-ProRule" id="PRU00104"/>
    </source>
</evidence>
<evidence type="ECO:0000313" key="22">
    <source>
        <dbReference type="Proteomes" id="UP000682733"/>
    </source>
</evidence>
<dbReference type="PANTHER" id="PTHR11254">
    <property type="entry name" value="HECT DOMAIN UBIQUITIN-PROTEIN LIGASE"/>
    <property type="match status" value="1"/>
</dbReference>
<comment type="catalytic activity">
    <reaction evidence="1">
        <text>S-ubiquitinyl-[E2 ubiquitin-conjugating enzyme]-L-cysteine + [acceptor protein]-L-lysine = [E2 ubiquitin-conjugating enzyme]-L-cysteine + N(6)-ubiquitinyl-[acceptor protein]-L-lysine.</text>
        <dbReference type="EC" id="2.3.2.26"/>
    </reaction>
</comment>
<dbReference type="GO" id="GO:0008270">
    <property type="term" value="F:zinc ion binding"/>
    <property type="evidence" value="ECO:0007669"/>
    <property type="project" value="InterPro"/>
</dbReference>
<dbReference type="EMBL" id="CAJNOK010000429">
    <property type="protein sequence ID" value="CAF0752454.1"/>
    <property type="molecule type" value="Genomic_DNA"/>
</dbReference>
<feature type="compositionally biased region" description="Polar residues" evidence="16">
    <location>
        <begin position="3217"/>
        <end position="3235"/>
    </location>
</feature>
<comment type="caution">
    <text evidence="21">The sequence shown here is derived from an EMBL/GenBank/DDBJ whole genome shotgun (WGS) entry which is preliminary data.</text>
</comment>
<evidence type="ECO:0000256" key="2">
    <source>
        <dbReference type="ARBA" id="ARBA00004123"/>
    </source>
</evidence>
<dbReference type="GO" id="GO:0005737">
    <property type="term" value="C:cytoplasm"/>
    <property type="evidence" value="ECO:0007669"/>
    <property type="project" value="TreeGrafter"/>
</dbReference>
<keyword evidence="12" id="KW-0539">Nucleus</keyword>
<dbReference type="InterPro" id="IPR050409">
    <property type="entry name" value="E3_ubiq-protein_ligase"/>
</dbReference>
<feature type="compositionally biased region" description="Acidic residues" evidence="16">
    <location>
        <begin position="2842"/>
        <end position="2868"/>
    </location>
</feature>
<dbReference type="Gene3D" id="3.90.1750.10">
    <property type="entry name" value="Hect, E3 ligase catalytic domains"/>
    <property type="match status" value="1"/>
</dbReference>
<feature type="region of interest" description="Disordered" evidence="16">
    <location>
        <begin position="2464"/>
        <end position="2491"/>
    </location>
</feature>
<dbReference type="GO" id="GO:0006511">
    <property type="term" value="P:ubiquitin-dependent protein catabolic process"/>
    <property type="evidence" value="ECO:0007669"/>
    <property type="project" value="TreeGrafter"/>
</dbReference>
<dbReference type="SMART" id="SM00119">
    <property type="entry name" value="HECTc"/>
    <property type="match status" value="1"/>
</dbReference>
<feature type="compositionally biased region" description="Low complexity" evidence="16">
    <location>
        <begin position="819"/>
        <end position="833"/>
    </location>
</feature>
<dbReference type="SUPFAM" id="SSF117839">
    <property type="entry name" value="WWE domain"/>
    <property type="match status" value="1"/>
</dbReference>
<feature type="region of interest" description="Disordered" evidence="16">
    <location>
        <begin position="3152"/>
        <end position="3245"/>
    </location>
</feature>
<feature type="compositionally biased region" description="Polar residues" evidence="16">
    <location>
        <begin position="834"/>
        <end position="848"/>
    </location>
</feature>
<evidence type="ECO:0000256" key="4">
    <source>
        <dbReference type="ARBA" id="ARBA00012485"/>
    </source>
</evidence>
<evidence type="ECO:0000259" key="19">
    <source>
        <dbReference type="PROSITE" id="PS50918"/>
    </source>
</evidence>
<feature type="compositionally biased region" description="Polar residues" evidence="16">
    <location>
        <begin position="3331"/>
        <end position="3343"/>
    </location>
</feature>
<keyword evidence="6" id="KW-0597">Phosphoprotein</keyword>
<dbReference type="InterPro" id="IPR000569">
    <property type="entry name" value="HECT_dom"/>
</dbReference>
<feature type="compositionally biased region" description="Low complexity" evidence="16">
    <location>
        <begin position="1852"/>
        <end position="1875"/>
    </location>
</feature>
<comment type="pathway">
    <text evidence="3">Protein modification; protein ubiquitination.</text>
</comment>
<feature type="compositionally biased region" description="Low complexity" evidence="16">
    <location>
        <begin position="2793"/>
        <end position="2807"/>
    </location>
</feature>
<evidence type="ECO:0000256" key="10">
    <source>
        <dbReference type="ARBA" id="ARBA00022816"/>
    </source>
</evidence>
<evidence type="ECO:0000256" key="7">
    <source>
        <dbReference type="ARBA" id="ARBA00022679"/>
    </source>
</evidence>
<feature type="compositionally biased region" description="Acidic residues" evidence="16">
    <location>
        <begin position="2634"/>
        <end position="2647"/>
    </location>
</feature>
<protein>
    <recommendedName>
        <fullName evidence="4">HECT-type E3 ubiquitin transferase</fullName>
        <ecNumber evidence="4">2.3.2.26</ecNumber>
    </recommendedName>
</protein>
<dbReference type="PROSITE" id="PS50030">
    <property type="entry name" value="UBA"/>
    <property type="match status" value="1"/>
</dbReference>
<accession>A0A8S2GLL4</accession>
<evidence type="ECO:0000256" key="5">
    <source>
        <dbReference type="ARBA" id="ARBA00022448"/>
    </source>
</evidence>
<feature type="domain" description="HECT" evidence="18">
    <location>
        <begin position="4617"/>
        <end position="4952"/>
    </location>
</feature>
<dbReference type="EMBL" id="CAJOBA010000429">
    <property type="protein sequence ID" value="CAF3531333.1"/>
    <property type="molecule type" value="Genomic_DNA"/>
</dbReference>
<dbReference type="InterPro" id="IPR035983">
    <property type="entry name" value="Hect_E3_ubiquitin_ligase"/>
</dbReference>
<dbReference type="SUPFAM" id="SSF48371">
    <property type="entry name" value="ARM repeat"/>
    <property type="match status" value="1"/>
</dbReference>
<keyword evidence="11" id="KW-0234">DNA repair</keyword>